<feature type="binding site" evidence="2">
    <location>
        <begin position="22"/>
        <end position="25"/>
    </location>
    <ligand>
        <name>FAD</name>
        <dbReference type="ChEBI" id="CHEBI:57692"/>
    </ligand>
</feature>
<feature type="binding site" evidence="2">
    <location>
        <position position="353"/>
    </location>
    <ligand>
        <name>L-tryptophan</name>
        <dbReference type="ChEBI" id="CHEBI:57912"/>
    </ligand>
</feature>
<name>A0A840YUJ3_9SPHN</name>
<keyword evidence="4" id="KW-1185">Reference proteome</keyword>
<feature type="binding site" evidence="2">
    <location>
        <position position="344"/>
    </location>
    <ligand>
        <name>FAD</name>
        <dbReference type="ChEBI" id="CHEBI:57692"/>
    </ligand>
</feature>
<feature type="binding site" evidence="2">
    <location>
        <position position="357"/>
    </location>
    <ligand>
        <name>FAD</name>
        <dbReference type="ChEBI" id="CHEBI:57692"/>
    </ligand>
</feature>
<dbReference type="InterPro" id="IPR036188">
    <property type="entry name" value="FAD/NAD-bd_sf"/>
</dbReference>
<keyword evidence="2" id="KW-0547">Nucleotide-binding</keyword>
<dbReference type="Gene3D" id="3.50.50.60">
    <property type="entry name" value="FAD/NAD(P)-binding domain"/>
    <property type="match status" value="1"/>
</dbReference>
<dbReference type="Proteomes" id="UP000554342">
    <property type="component" value="Unassembled WGS sequence"/>
</dbReference>
<dbReference type="RefSeq" id="WP_184000995.1">
    <property type="nucleotide sequence ID" value="NZ_BAABIF010000004.1"/>
</dbReference>
<organism evidence="3 4">
    <name type="scientific">Stakelama sediminis</name>
    <dbReference type="NCBI Taxonomy" id="463200"/>
    <lineage>
        <taxon>Bacteria</taxon>
        <taxon>Pseudomonadati</taxon>
        <taxon>Pseudomonadota</taxon>
        <taxon>Alphaproteobacteria</taxon>
        <taxon>Sphingomonadales</taxon>
        <taxon>Sphingomonadaceae</taxon>
        <taxon>Stakelama</taxon>
    </lineage>
</organism>
<dbReference type="PANTHER" id="PTHR43747:SF4">
    <property type="entry name" value="FLAVIN-DEPENDENT TRYPTOPHAN HALOGENASE"/>
    <property type="match status" value="1"/>
</dbReference>
<feature type="binding site" evidence="2">
    <location>
        <position position="196"/>
    </location>
    <ligand>
        <name>FAD</name>
        <dbReference type="ChEBI" id="CHEBI:57692"/>
    </ligand>
</feature>
<dbReference type="PIRSF" id="PIRSF011396">
    <property type="entry name" value="Trp_halogenase"/>
    <property type="match status" value="1"/>
</dbReference>
<dbReference type="InterPro" id="IPR050816">
    <property type="entry name" value="Flavin-dep_Halogenase_NPB"/>
</dbReference>
<dbReference type="InterPro" id="IPR006905">
    <property type="entry name" value="Flavin_halogenase"/>
</dbReference>
<protein>
    <submittedName>
        <fullName evidence="3">Tryptophan halogenase</fullName>
        <ecNumber evidence="3">1.14.19.9</ecNumber>
    </submittedName>
</protein>
<sequence>MITPDPFGNGPAAPCRVVILGGGTAGWMTAAALARHLPGVAQVTLVESEEIGIVGVGEATLPHIRNFVEQLGLDEVEFMERTHATFKLGIDFRDFGAVGERYIHPFGAYGTEVAGVPFHHYWLRQQPAAGAVDGTAIEPYSMAVALARAGRFAIPYDDGTIGTTYGYAYQFDATRFGPYLRDYATRRGVTRIEGRVEDVERTAGGDVAALHLADGRRIEGDLFIDCSGFRSLLLGKTMAVDWEDWSQWLPCDGAAALPCAAADDEIEPFTQALAMPAGWRWRIPLRHRIGNGYVFSSAYVSEDEACATILEAVEGEPLADPRVLRFRAGRRARSWERNVIGIGLSSGFLEPLESTSIYLVQMAIARLVELFPVGAITEDDRASFNEQVDMEYDLIRDFLILHYNATRRDDTPFWNHVRTMEVPDSLKEKLRLWRDGARVHHHQYGLFLDASWISVCLGQGLIPASYDPRADAVPQDRLADAMTSLKEEIDRRVAVLPRHGAFLNARSPQPVAS</sequence>
<evidence type="ECO:0000313" key="4">
    <source>
        <dbReference type="Proteomes" id="UP000554342"/>
    </source>
</evidence>
<evidence type="ECO:0000313" key="3">
    <source>
        <dbReference type="EMBL" id="MBB5717195.1"/>
    </source>
</evidence>
<feature type="active site" evidence="1">
    <location>
        <position position="87"/>
    </location>
</feature>
<keyword evidence="2" id="KW-0285">Flavoprotein</keyword>
<dbReference type="PANTHER" id="PTHR43747">
    <property type="entry name" value="FAD-BINDING PROTEIN"/>
    <property type="match status" value="1"/>
</dbReference>
<dbReference type="SUPFAM" id="SSF51905">
    <property type="entry name" value="FAD/NAD(P)-binding domain"/>
    <property type="match status" value="1"/>
</dbReference>
<dbReference type="EC" id="1.14.19.9" evidence="3"/>
<proteinExistence type="predicted"/>
<dbReference type="InterPro" id="IPR033856">
    <property type="entry name" value="Trp_halogen"/>
</dbReference>
<dbReference type="AlphaFoldDB" id="A0A840YUJ3"/>
<comment type="caution">
    <text evidence="3">The sequence shown here is derived from an EMBL/GenBank/DDBJ whole genome shotgun (WGS) entry which is preliminary data.</text>
</comment>
<dbReference type="EMBL" id="JACIJI010000001">
    <property type="protein sequence ID" value="MBB5717195.1"/>
    <property type="molecule type" value="Genomic_DNA"/>
</dbReference>
<keyword evidence="2" id="KW-0274">FAD</keyword>
<evidence type="ECO:0000256" key="1">
    <source>
        <dbReference type="PIRSR" id="PIRSR011396-1"/>
    </source>
</evidence>
<gene>
    <name evidence="3" type="ORF">FHR23_000102</name>
</gene>
<accession>A0A840YUJ3</accession>
<dbReference type="Pfam" id="PF04820">
    <property type="entry name" value="Trp_halogenase"/>
    <property type="match status" value="1"/>
</dbReference>
<dbReference type="GO" id="GO:0004497">
    <property type="term" value="F:monooxygenase activity"/>
    <property type="evidence" value="ECO:0007669"/>
    <property type="project" value="InterPro"/>
</dbReference>
<feature type="binding site" evidence="2">
    <location>
        <position position="87"/>
    </location>
    <ligand>
        <name>7-chloro-L-tryptophan</name>
        <dbReference type="ChEBI" id="CHEBI:58713"/>
    </ligand>
</feature>
<evidence type="ECO:0000256" key="2">
    <source>
        <dbReference type="PIRSR" id="PIRSR011396-2"/>
    </source>
</evidence>
<keyword evidence="3" id="KW-0560">Oxidoreductase</keyword>
<reference evidence="3 4" key="1">
    <citation type="submission" date="2020-08" db="EMBL/GenBank/DDBJ databases">
        <title>Genomic Encyclopedia of Type Strains, Phase IV (KMG-IV): sequencing the most valuable type-strain genomes for metagenomic binning, comparative biology and taxonomic classification.</title>
        <authorList>
            <person name="Goeker M."/>
        </authorList>
    </citation>
    <scope>NUCLEOTIDE SEQUENCE [LARGE SCALE GENOMIC DNA]</scope>
    <source>
        <strain evidence="3 4">DSM 27203</strain>
    </source>
</reference>
<dbReference type="GO" id="GO:0000166">
    <property type="term" value="F:nucleotide binding"/>
    <property type="evidence" value="ECO:0007669"/>
    <property type="project" value="UniProtKB-KW"/>
</dbReference>